<reference evidence="6" key="1">
    <citation type="journal article" date="2019" name="Int. J. Syst. Evol. Microbiol.">
        <title>The Global Catalogue of Microorganisms (GCM) 10K type strain sequencing project: providing services to taxonomists for standard genome sequencing and annotation.</title>
        <authorList>
            <consortium name="The Broad Institute Genomics Platform"/>
            <consortium name="The Broad Institute Genome Sequencing Center for Infectious Disease"/>
            <person name="Wu L."/>
            <person name="Ma J."/>
        </authorList>
    </citation>
    <scope>NUCLEOTIDE SEQUENCE [LARGE SCALE GENOMIC DNA]</scope>
    <source>
        <strain evidence="6">CGMCC 4.7139</strain>
    </source>
</reference>
<proteinExistence type="predicted"/>
<evidence type="ECO:0000259" key="3">
    <source>
        <dbReference type="Pfam" id="PF01345"/>
    </source>
</evidence>
<dbReference type="InterPro" id="IPR011042">
    <property type="entry name" value="6-blade_b-propeller_TolB-like"/>
</dbReference>
<dbReference type="Pfam" id="PF21959">
    <property type="entry name" value="DUF6923"/>
    <property type="match status" value="1"/>
</dbReference>
<dbReference type="Pfam" id="PF01345">
    <property type="entry name" value="DUF11"/>
    <property type="match status" value="1"/>
</dbReference>
<feature type="region of interest" description="Disordered" evidence="1">
    <location>
        <begin position="395"/>
        <end position="419"/>
    </location>
</feature>
<evidence type="ECO:0000256" key="1">
    <source>
        <dbReference type="SAM" id="MobiDB-lite"/>
    </source>
</evidence>
<dbReference type="InterPro" id="IPR013783">
    <property type="entry name" value="Ig-like_fold"/>
</dbReference>
<dbReference type="Proteomes" id="UP001595993">
    <property type="component" value="Unassembled WGS sequence"/>
</dbReference>
<feature type="domain" description="DUF11" evidence="3">
    <location>
        <begin position="296"/>
        <end position="410"/>
    </location>
</feature>
<comment type="caution">
    <text evidence="5">The sequence shown here is derived from an EMBL/GenBank/DDBJ whole genome shotgun (WGS) entry which is preliminary data.</text>
</comment>
<feature type="signal peptide" evidence="2">
    <location>
        <begin position="1"/>
        <end position="41"/>
    </location>
</feature>
<protein>
    <submittedName>
        <fullName evidence="5">DUF6923 family protein</fullName>
    </submittedName>
</protein>
<feature type="domain" description="DUF6923" evidence="4">
    <location>
        <begin position="71"/>
        <end position="290"/>
    </location>
</feature>
<feature type="compositionally biased region" description="Basic and acidic residues" evidence="1">
    <location>
        <begin position="395"/>
        <end position="405"/>
    </location>
</feature>
<dbReference type="EMBL" id="JBHSFE010000014">
    <property type="protein sequence ID" value="MFC4609394.1"/>
    <property type="molecule type" value="Genomic_DNA"/>
</dbReference>
<dbReference type="RefSeq" id="WP_381196112.1">
    <property type="nucleotide sequence ID" value="NZ_JBHSFE010000014.1"/>
</dbReference>
<gene>
    <name evidence="5" type="ORF">ACFO9E_16430</name>
</gene>
<evidence type="ECO:0000313" key="5">
    <source>
        <dbReference type="EMBL" id="MFC4609394.1"/>
    </source>
</evidence>
<evidence type="ECO:0000259" key="4">
    <source>
        <dbReference type="Pfam" id="PF21959"/>
    </source>
</evidence>
<feature type="chain" id="PRO_5046517151" evidence="2">
    <location>
        <begin position="42"/>
        <end position="419"/>
    </location>
</feature>
<dbReference type="InterPro" id="IPR047589">
    <property type="entry name" value="DUF11_rpt"/>
</dbReference>
<dbReference type="InterPro" id="IPR001434">
    <property type="entry name" value="OmcB-like_DUF11"/>
</dbReference>
<evidence type="ECO:0000313" key="6">
    <source>
        <dbReference type="Proteomes" id="UP001595993"/>
    </source>
</evidence>
<name>A0ABV9G8F0_9ACTN</name>
<organism evidence="5 6">
    <name type="scientific">Streptomyces maoxianensis</name>
    <dbReference type="NCBI Taxonomy" id="1459942"/>
    <lineage>
        <taxon>Bacteria</taxon>
        <taxon>Bacillati</taxon>
        <taxon>Actinomycetota</taxon>
        <taxon>Actinomycetes</taxon>
        <taxon>Kitasatosporales</taxon>
        <taxon>Streptomycetaceae</taxon>
        <taxon>Streptomyces</taxon>
    </lineage>
</organism>
<accession>A0ABV9G8F0</accession>
<dbReference type="Gene3D" id="2.120.10.30">
    <property type="entry name" value="TolB, C-terminal domain"/>
    <property type="match status" value="1"/>
</dbReference>
<dbReference type="SUPFAM" id="SSF63829">
    <property type="entry name" value="Calcium-dependent phosphotriesterase"/>
    <property type="match status" value="1"/>
</dbReference>
<keyword evidence="6" id="KW-1185">Reference proteome</keyword>
<dbReference type="InterPro" id="IPR054215">
    <property type="entry name" value="DUF6923"/>
</dbReference>
<evidence type="ECO:0000256" key="2">
    <source>
        <dbReference type="SAM" id="SignalP"/>
    </source>
</evidence>
<sequence>MIRGTDRPNHGKRRLRALSALGAVGIVAGLASSLPASPAGAAVPAPAAAVAQKHPDGNPVACDGQVYASFGDPDQLYTADRGPGTVQFTPLGGPTPFLYNAIGVNPHDRFLYGTTFGNANNDLVRFDGNGDFTNLGAIAGLPPALYISGTFDKKGNYYVLADNTGEIYQIDVDSRSVTGVIDVPELADPELDVFDIAFRGGFLWGSTDSGAITRIDIANESVDFFPGVLPGGEDFGGVFTYGNGDLGFLRNSGQLIRVHVKNAAGFNPSFAVLSTQTTTPATNLDATSCFLDSSADLAVRKHGTKSVEAGGEVTYRITVKNEGKGGSSGWSLTDDLPAKILSPTTPTEGCEITNGLLSCTGGPLEKGHRVEIEVTGTAANVLKPTTVKNTVRVFGDDADPHKDNNTDTASTHVKPGDGD</sequence>
<dbReference type="NCBIfam" id="TIGR01451">
    <property type="entry name" value="B_ant_repeat"/>
    <property type="match status" value="1"/>
</dbReference>
<dbReference type="Gene3D" id="2.60.40.10">
    <property type="entry name" value="Immunoglobulins"/>
    <property type="match status" value="1"/>
</dbReference>
<keyword evidence="2" id="KW-0732">Signal</keyword>